<proteinExistence type="predicted"/>
<organism evidence="2 3">
    <name type="scientific">Verticillium dahliae</name>
    <name type="common">Verticillium wilt</name>
    <dbReference type="NCBI Taxonomy" id="27337"/>
    <lineage>
        <taxon>Eukaryota</taxon>
        <taxon>Fungi</taxon>
        <taxon>Dikarya</taxon>
        <taxon>Ascomycota</taxon>
        <taxon>Pezizomycotina</taxon>
        <taxon>Sordariomycetes</taxon>
        <taxon>Hypocreomycetidae</taxon>
        <taxon>Glomerellales</taxon>
        <taxon>Plectosphaerellaceae</taxon>
        <taxon>Verticillium</taxon>
    </lineage>
</organism>
<feature type="compositionally biased region" description="Polar residues" evidence="1">
    <location>
        <begin position="23"/>
        <end position="33"/>
    </location>
</feature>
<gene>
    <name evidence="2" type="ORF">VDGE_30783</name>
</gene>
<dbReference type="EMBL" id="RSDZ01000055">
    <property type="protein sequence ID" value="RXG46039.1"/>
    <property type="molecule type" value="Genomic_DNA"/>
</dbReference>
<dbReference type="Proteomes" id="UP000288725">
    <property type="component" value="Chromosome 2"/>
</dbReference>
<protein>
    <submittedName>
        <fullName evidence="2">Uncharacterized protein</fullName>
    </submittedName>
</protein>
<evidence type="ECO:0000313" key="2">
    <source>
        <dbReference type="EMBL" id="RXG46039.1"/>
    </source>
</evidence>
<reference evidence="2 3" key="1">
    <citation type="submission" date="2018-12" db="EMBL/GenBank/DDBJ databases">
        <title>Genome of Verticillium dahliae isolate Getta Getta.</title>
        <authorList>
            <person name="Gardiner D.M."/>
        </authorList>
    </citation>
    <scope>NUCLEOTIDE SEQUENCE [LARGE SCALE GENOMIC DNA]</scope>
    <source>
        <strain evidence="2 3">Getta Getta</strain>
    </source>
</reference>
<sequence length="90" mass="9469">MDHYSTPSGHQYPPPPPSPYRQLEQQGAGQSTPHGLHDASLRQLRKRAASSGSSTSPLVFPTPAGFVLGPSRINITASARSGASSSECRV</sequence>
<evidence type="ECO:0000256" key="1">
    <source>
        <dbReference type="SAM" id="MobiDB-lite"/>
    </source>
</evidence>
<evidence type="ECO:0000313" key="3">
    <source>
        <dbReference type="Proteomes" id="UP000288725"/>
    </source>
</evidence>
<comment type="caution">
    <text evidence="2">The sequence shown here is derived from an EMBL/GenBank/DDBJ whole genome shotgun (WGS) entry which is preliminary data.</text>
</comment>
<name>A0A444RY58_VERDA</name>
<dbReference type="AlphaFoldDB" id="A0A444RY58"/>
<feature type="region of interest" description="Disordered" evidence="1">
    <location>
        <begin position="1"/>
        <end position="63"/>
    </location>
</feature>
<accession>A0A444RY58</accession>